<organism evidence="3 4">
    <name type="scientific">Rhodohalobacter barkolensis</name>
    <dbReference type="NCBI Taxonomy" id="2053187"/>
    <lineage>
        <taxon>Bacteria</taxon>
        <taxon>Pseudomonadati</taxon>
        <taxon>Balneolota</taxon>
        <taxon>Balneolia</taxon>
        <taxon>Balneolales</taxon>
        <taxon>Balneolaceae</taxon>
        <taxon>Rhodohalobacter</taxon>
    </lineage>
</organism>
<feature type="chain" id="PRO_5014618633" description="Outer membrane protein beta-barrel domain-containing protein" evidence="1">
    <location>
        <begin position="28"/>
        <end position="243"/>
    </location>
</feature>
<feature type="signal peptide" evidence="1">
    <location>
        <begin position="1"/>
        <end position="27"/>
    </location>
</feature>
<dbReference type="Pfam" id="PF13568">
    <property type="entry name" value="OMP_b-brl_2"/>
    <property type="match status" value="1"/>
</dbReference>
<keyword evidence="1" id="KW-0732">Signal</keyword>
<protein>
    <recommendedName>
        <fullName evidence="2">Outer membrane protein beta-barrel domain-containing protein</fullName>
    </recommendedName>
</protein>
<evidence type="ECO:0000313" key="4">
    <source>
        <dbReference type="Proteomes" id="UP000233398"/>
    </source>
</evidence>
<sequence>MNRIRYIIYTTLFAFLLTLHATNEAYAQKVEFGVSAGLNVSTHLKNFQFEDGDIQINFSPEASMGFNGGLIVRAPISQSVRFQAEPSVIMLGAKYNDNFELRGFDFQSDSKTDLLYLQLPLLIQISTTPPKRVVYGRQRAETTYHLTGGVYGGYLLNAKFSGTNSGAPIGIQFEGDFSEDVMNQYKPYDGGLIFGGGVEHGNRSKIGLEVRALFSVIDSGNRDTFETFKPQNMGVTIAVYYVI</sequence>
<evidence type="ECO:0000259" key="2">
    <source>
        <dbReference type="Pfam" id="PF13568"/>
    </source>
</evidence>
<accession>A0A2N0VG95</accession>
<dbReference type="EMBL" id="PISP01000003">
    <property type="protein sequence ID" value="PKD43225.1"/>
    <property type="molecule type" value="Genomic_DNA"/>
</dbReference>
<dbReference type="RefSeq" id="WP_101073699.1">
    <property type="nucleotide sequence ID" value="NZ_PISP01000003.1"/>
</dbReference>
<dbReference type="InterPro" id="IPR025665">
    <property type="entry name" value="Beta-barrel_OMP_2"/>
</dbReference>
<dbReference type="OrthoDB" id="1524140at2"/>
<evidence type="ECO:0000313" key="3">
    <source>
        <dbReference type="EMBL" id="PKD43225.1"/>
    </source>
</evidence>
<dbReference type="Proteomes" id="UP000233398">
    <property type="component" value="Unassembled WGS sequence"/>
</dbReference>
<gene>
    <name evidence="3" type="ORF">CWD77_11465</name>
</gene>
<proteinExistence type="predicted"/>
<evidence type="ECO:0000256" key="1">
    <source>
        <dbReference type="SAM" id="SignalP"/>
    </source>
</evidence>
<keyword evidence="4" id="KW-1185">Reference proteome</keyword>
<dbReference type="AlphaFoldDB" id="A0A2N0VG95"/>
<name>A0A2N0VG95_9BACT</name>
<comment type="caution">
    <text evidence="3">The sequence shown here is derived from an EMBL/GenBank/DDBJ whole genome shotgun (WGS) entry which is preliminary data.</text>
</comment>
<reference evidence="3 4" key="1">
    <citation type="submission" date="2017-11" db="EMBL/GenBank/DDBJ databases">
        <title>Rhodohalobacter 15182 sp. nov., isolated from a salt lake.</title>
        <authorList>
            <person name="Han S."/>
        </authorList>
    </citation>
    <scope>NUCLEOTIDE SEQUENCE [LARGE SCALE GENOMIC DNA]</scope>
    <source>
        <strain evidence="3 4">15182</strain>
    </source>
</reference>
<feature type="domain" description="Outer membrane protein beta-barrel" evidence="2">
    <location>
        <begin position="27"/>
        <end position="219"/>
    </location>
</feature>